<reference evidence="1" key="2">
    <citation type="journal article" date="2015" name="Fish Shellfish Immunol.">
        <title>Early steps in the European eel (Anguilla anguilla)-Vibrio vulnificus interaction in the gills: Role of the RtxA13 toxin.</title>
        <authorList>
            <person name="Callol A."/>
            <person name="Pajuelo D."/>
            <person name="Ebbesson L."/>
            <person name="Teles M."/>
            <person name="MacKenzie S."/>
            <person name="Amaro C."/>
        </authorList>
    </citation>
    <scope>NUCLEOTIDE SEQUENCE</scope>
</reference>
<evidence type="ECO:0000313" key="1">
    <source>
        <dbReference type="EMBL" id="JAH16646.1"/>
    </source>
</evidence>
<sequence>MLHNDWTEFCVALTSQSELLEVTCADCFANPIKSPQNPSCS</sequence>
<accession>A0A0E9QIC8</accession>
<reference evidence="1" key="1">
    <citation type="submission" date="2014-11" db="EMBL/GenBank/DDBJ databases">
        <authorList>
            <person name="Amaro Gonzalez C."/>
        </authorList>
    </citation>
    <scope>NUCLEOTIDE SEQUENCE</scope>
</reference>
<organism evidence="1">
    <name type="scientific">Anguilla anguilla</name>
    <name type="common">European freshwater eel</name>
    <name type="synonym">Muraena anguilla</name>
    <dbReference type="NCBI Taxonomy" id="7936"/>
    <lineage>
        <taxon>Eukaryota</taxon>
        <taxon>Metazoa</taxon>
        <taxon>Chordata</taxon>
        <taxon>Craniata</taxon>
        <taxon>Vertebrata</taxon>
        <taxon>Euteleostomi</taxon>
        <taxon>Actinopterygii</taxon>
        <taxon>Neopterygii</taxon>
        <taxon>Teleostei</taxon>
        <taxon>Anguilliformes</taxon>
        <taxon>Anguillidae</taxon>
        <taxon>Anguilla</taxon>
    </lineage>
</organism>
<name>A0A0E9QIC8_ANGAN</name>
<protein>
    <submittedName>
        <fullName evidence="1">Uncharacterized protein</fullName>
    </submittedName>
</protein>
<dbReference type="EMBL" id="GBXM01091931">
    <property type="protein sequence ID" value="JAH16646.1"/>
    <property type="molecule type" value="Transcribed_RNA"/>
</dbReference>
<dbReference type="AlphaFoldDB" id="A0A0E9QIC8"/>
<proteinExistence type="predicted"/>